<proteinExistence type="predicted"/>
<name>A0A0N5AUX3_9BILA</name>
<keyword evidence="1" id="KW-1185">Reference proteome</keyword>
<organism evidence="1 2">
    <name type="scientific">Syphacia muris</name>
    <dbReference type="NCBI Taxonomy" id="451379"/>
    <lineage>
        <taxon>Eukaryota</taxon>
        <taxon>Metazoa</taxon>
        <taxon>Ecdysozoa</taxon>
        <taxon>Nematoda</taxon>
        <taxon>Chromadorea</taxon>
        <taxon>Rhabditida</taxon>
        <taxon>Spirurina</taxon>
        <taxon>Oxyuridomorpha</taxon>
        <taxon>Oxyuroidea</taxon>
        <taxon>Oxyuridae</taxon>
        <taxon>Syphacia</taxon>
    </lineage>
</organism>
<evidence type="ECO:0000313" key="2">
    <source>
        <dbReference type="WBParaSite" id="SMUV_0000867001-mRNA-1"/>
    </source>
</evidence>
<dbReference type="Proteomes" id="UP000046393">
    <property type="component" value="Unplaced"/>
</dbReference>
<accession>A0A0N5AUX3</accession>
<sequence length="82" mass="9032">MYADIRFGCKLDCRSSIFQVSLIVVVERQLIGSSAALINYSTIDLPNELMYLSICVGVLKRNKDCEEGDDEKQLSVISSGAV</sequence>
<reference evidence="2" key="1">
    <citation type="submission" date="2017-02" db="UniProtKB">
        <authorList>
            <consortium name="WormBaseParasite"/>
        </authorList>
    </citation>
    <scope>IDENTIFICATION</scope>
</reference>
<evidence type="ECO:0000313" key="1">
    <source>
        <dbReference type="Proteomes" id="UP000046393"/>
    </source>
</evidence>
<dbReference type="AlphaFoldDB" id="A0A0N5AUX3"/>
<protein>
    <submittedName>
        <fullName evidence="2">Ovule protein</fullName>
    </submittedName>
</protein>
<dbReference type="WBParaSite" id="SMUV_0000867001-mRNA-1">
    <property type="protein sequence ID" value="SMUV_0000867001-mRNA-1"/>
    <property type="gene ID" value="SMUV_0000867001"/>
</dbReference>